<dbReference type="EMBL" id="VWOJ01000002">
    <property type="protein sequence ID" value="KAA5803472.1"/>
    <property type="molecule type" value="Genomic_DNA"/>
</dbReference>
<evidence type="ECO:0000313" key="2">
    <source>
        <dbReference type="EMBL" id="KAA5803472.1"/>
    </source>
</evidence>
<evidence type="ECO:0008006" key="4">
    <source>
        <dbReference type="Google" id="ProtNLM"/>
    </source>
</evidence>
<organism evidence="2 3">
    <name type="scientific">Alkalicaulis satelles</name>
    <dbReference type="NCBI Taxonomy" id="2609175"/>
    <lineage>
        <taxon>Bacteria</taxon>
        <taxon>Pseudomonadati</taxon>
        <taxon>Pseudomonadota</taxon>
        <taxon>Alphaproteobacteria</taxon>
        <taxon>Maricaulales</taxon>
        <taxon>Maricaulaceae</taxon>
        <taxon>Alkalicaulis</taxon>
    </lineage>
</organism>
<accession>A0A5M6ZFD0</accession>
<dbReference type="RefSeq" id="WP_150022740.1">
    <property type="nucleotide sequence ID" value="NZ_VWOJ01000002.1"/>
</dbReference>
<sequence length="107" mass="11500">MTLVRVLSLAGGVALLALIVWAAMTAGQSFGEAVAWLVSGPWGVVSLADLYLGFFFIGVLIWLLEPSKPIALLFILPLPFLGNVWAAVWMAWRLAHVIGARRSAPAQ</sequence>
<keyword evidence="1" id="KW-0472">Membrane</keyword>
<evidence type="ECO:0000313" key="3">
    <source>
        <dbReference type="Proteomes" id="UP000325122"/>
    </source>
</evidence>
<feature type="transmembrane region" description="Helical" evidence="1">
    <location>
        <begin position="41"/>
        <end position="64"/>
    </location>
</feature>
<gene>
    <name evidence="2" type="ORF">F1654_06605</name>
</gene>
<name>A0A5M6ZFD0_9PROT</name>
<dbReference type="AlphaFoldDB" id="A0A5M6ZFD0"/>
<comment type="caution">
    <text evidence="2">The sequence shown here is derived from an EMBL/GenBank/DDBJ whole genome shotgun (WGS) entry which is preliminary data.</text>
</comment>
<evidence type="ECO:0000256" key="1">
    <source>
        <dbReference type="SAM" id="Phobius"/>
    </source>
</evidence>
<keyword evidence="3" id="KW-1185">Reference proteome</keyword>
<proteinExistence type="predicted"/>
<dbReference type="Proteomes" id="UP000325122">
    <property type="component" value="Unassembled WGS sequence"/>
</dbReference>
<feature type="transmembrane region" description="Helical" evidence="1">
    <location>
        <begin position="71"/>
        <end position="92"/>
    </location>
</feature>
<protein>
    <recommendedName>
        <fullName evidence="4">DUF1475 domain-containing protein</fullName>
    </recommendedName>
</protein>
<reference evidence="2 3" key="1">
    <citation type="submission" date="2019-09" db="EMBL/GenBank/DDBJ databases">
        <authorList>
            <person name="Kevbrin V."/>
            <person name="Grouzdev D.S."/>
        </authorList>
    </citation>
    <scope>NUCLEOTIDE SEQUENCE [LARGE SCALE GENOMIC DNA]</scope>
    <source>
        <strain evidence="2 3">G-192</strain>
    </source>
</reference>
<keyword evidence="1" id="KW-0812">Transmembrane</keyword>
<keyword evidence="1" id="KW-1133">Transmembrane helix</keyword>